<proteinExistence type="predicted"/>
<feature type="chain" id="PRO_5004816783" evidence="1">
    <location>
        <begin position="24"/>
        <end position="135"/>
    </location>
</feature>
<dbReference type="EMBL" id="KI688502">
    <property type="protein sequence ID" value="ETK77035.1"/>
    <property type="molecule type" value="Genomic_DNA"/>
</dbReference>
<evidence type="ECO:0000313" key="2">
    <source>
        <dbReference type="EMBL" id="ETK77035.1"/>
    </source>
</evidence>
<name>W2G456_PHYNI</name>
<reference evidence="2" key="1">
    <citation type="submission" date="2013-11" db="EMBL/GenBank/DDBJ databases">
        <title>The Genome Sequence of Phytophthora parasitica CJ02B3.</title>
        <authorList>
            <consortium name="The Broad Institute Genomics Platform"/>
            <person name="Russ C."/>
            <person name="Tyler B."/>
            <person name="Panabieres F."/>
            <person name="Shan W."/>
            <person name="Tripathy S."/>
            <person name="Grunwald N."/>
            <person name="Machado M."/>
            <person name="Johnson C.S."/>
            <person name="Arredondo F."/>
            <person name="Hong C."/>
            <person name="Coffey M."/>
            <person name="Young S.K."/>
            <person name="Zeng Q."/>
            <person name="Gargeya S."/>
            <person name="Fitzgerald M."/>
            <person name="Abouelleil A."/>
            <person name="Alvarado L."/>
            <person name="Chapman S.B."/>
            <person name="Gainer-Dewar J."/>
            <person name="Goldberg J."/>
            <person name="Griggs A."/>
            <person name="Gujja S."/>
            <person name="Hansen M."/>
            <person name="Howarth C."/>
            <person name="Imamovic A."/>
            <person name="Ireland A."/>
            <person name="Larimer J."/>
            <person name="McCowan C."/>
            <person name="Murphy C."/>
            <person name="Pearson M."/>
            <person name="Poon T.W."/>
            <person name="Priest M."/>
            <person name="Roberts A."/>
            <person name="Saif S."/>
            <person name="Shea T."/>
            <person name="Sykes S."/>
            <person name="Wortman J."/>
            <person name="Nusbaum C."/>
            <person name="Birren B."/>
        </authorList>
    </citation>
    <scope>NUCLEOTIDE SEQUENCE [LARGE SCALE GENOMIC DNA]</scope>
    <source>
        <strain evidence="2">CJ02B3</strain>
    </source>
</reference>
<accession>W2G456</accession>
<dbReference type="Proteomes" id="UP000053236">
    <property type="component" value="Unassembled WGS sequence"/>
</dbReference>
<keyword evidence="1" id="KW-0732">Signal</keyword>
<gene>
    <name evidence="2" type="ORF">L915_16659</name>
</gene>
<evidence type="ECO:0000256" key="1">
    <source>
        <dbReference type="SAM" id="SignalP"/>
    </source>
</evidence>
<dbReference type="VEuPathDB" id="FungiDB:PPTG_07434"/>
<protein>
    <submittedName>
        <fullName evidence="2">Uncharacterized protein</fullName>
    </submittedName>
</protein>
<feature type="signal peptide" evidence="1">
    <location>
        <begin position="1"/>
        <end position="23"/>
    </location>
</feature>
<dbReference type="AlphaFoldDB" id="W2G456"/>
<sequence>MAGVKFGILHFLVFRVLHHYVYQSRSLKNVRTRRRDSKPWNVTTDGEEMRQYFKELKREMASATARGEVRVKTGKDPLSFDLYRYPCERLLQYPAKDMIFARIYMIVAWNLMCRSANAFGIRHAHIEWSGDALCV</sequence>
<organism evidence="2">
    <name type="scientific">Phytophthora nicotianae</name>
    <name type="common">Potato buckeye rot agent</name>
    <name type="synonym">Phytophthora parasitica</name>
    <dbReference type="NCBI Taxonomy" id="4792"/>
    <lineage>
        <taxon>Eukaryota</taxon>
        <taxon>Sar</taxon>
        <taxon>Stramenopiles</taxon>
        <taxon>Oomycota</taxon>
        <taxon>Peronosporomycetes</taxon>
        <taxon>Peronosporales</taxon>
        <taxon>Peronosporaceae</taxon>
        <taxon>Phytophthora</taxon>
    </lineage>
</organism>